<dbReference type="Proteomes" id="UP000323567">
    <property type="component" value="Unassembled WGS sequence"/>
</dbReference>
<comment type="caution">
    <text evidence="3">The sequence shown here is derived from an EMBL/GenBank/DDBJ whole genome shotgun (WGS) entry which is preliminary data.</text>
</comment>
<protein>
    <submittedName>
        <fullName evidence="3">Uncharacterized protein</fullName>
    </submittedName>
</protein>
<evidence type="ECO:0000256" key="2">
    <source>
        <dbReference type="SAM" id="Phobius"/>
    </source>
</evidence>
<evidence type="ECO:0000313" key="3">
    <source>
        <dbReference type="EMBL" id="KAA2367535.1"/>
    </source>
</evidence>
<keyword evidence="2" id="KW-1133">Transmembrane helix</keyword>
<evidence type="ECO:0000313" key="4">
    <source>
        <dbReference type="Proteomes" id="UP000323567"/>
    </source>
</evidence>
<dbReference type="EMBL" id="VVXK01000018">
    <property type="protein sequence ID" value="KAA2367535.1"/>
    <property type="molecule type" value="Genomic_DNA"/>
</dbReference>
<keyword evidence="2" id="KW-0472">Membrane</keyword>
<keyword evidence="2" id="KW-0812">Transmembrane</keyword>
<reference evidence="3 4" key="1">
    <citation type="journal article" date="2019" name="Nat. Med.">
        <title>A library of human gut bacterial isolates paired with longitudinal multiomics data enables mechanistic microbiome research.</title>
        <authorList>
            <person name="Poyet M."/>
            <person name="Groussin M."/>
            <person name="Gibbons S.M."/>
            <person name="Avila-Pacheco J."/>
            <person name="Jiang X."/>
            <person name="Kearney S.M."/>
            <person name="Perrotta A.R."/>
            <person name="Berdy B."/>
            <person name="Zhao S."/>
            <person name="Lieberman T.D."/>
            <person name="Swanson P.K."/>
            <person name="Smith M."/>
            <person name="Roesemann S."/>
            <person name="Alexander J.E."/>
            <person name="Rich S.A."/>
            <person name="Livny J."/>
            <person name="Vlamakis H."/>
            <person name="Clish C."/>
            <person name="Bullock K."/>
            <person name="Deik A."/>
            <person name="Scott J."/>
            <person name="Pierce K.A."/>
            <person name="Xavier R.J."/>
            <person name="Alm E.J."/>
        </authorList>
    </citation>
    <scope>NUCLEOTIDE SEQUENCE [LARGE SCALE GENOMIC DNA]</scope>
    <source>
        <strain evidence="3 4">BIOML-A2</strain>
    </source>
</reference>
<dbReference type="RefSeq" id="WP_014775641.1">
    <property type="nucleotide sequence ID" value="NZ_CAUABS010000067.1"/>
</dbReference>
<dbReference type="AlphaFoldDB" id="A0A5B3G1Y2"/>
<feature type="transmembrane region" description="Helical" evidence="2">
    <location>
        <begin position="144"/>
        <end position="162"/>
    </location>
</feature>
<keyword evidence="1" id="KW-0175">Coiled coil</keyword>
<organism evidence="3 4">
    <name type="scientific">Alistipes shahii</name>
    <dbReference type="NCBI Taxonomy" id="328814"/>
    <lineage>
        <taxon>Bacteria</taxon>
        <taxon>Pseudomonadati</taxon>
        <taxon>Bacteroidota</taxon>
        <taxon>Bacteroidia</taxon>
        <taxon>Bacteroidales</taxon>
        <taxon>Rikenellaceae</taxon>
        <taxon>Alistipes</taxon>
    </lineage>
</organism>
<name>A0A5B3G1Y2_9BACT</name>
<feature type="coiled-coil region" evidence="1">
    <location>
        <begin position="212"/>
        <end position="252"/>
    </location>
</feature>
<accession>A0A5B3G1Y2</accession>
<sequence>MNDENKIGLSIEMYEDLKETLVKAVKSTKANAGLENAQLERIERLIEATELSQGQVAQMLEQLQRHTALPGVKTEQEREFTDKYNALLAQLAGRLEVIDKEIRQTHTLIEQVRQAVEAAVKPENLPVREHRHTYTLDISSSKTFLTMFVMLGCIFLQGAFIYRISENNRLLAANDLKYRYVKMRGEIKEKELMELETIFRDEQHTAIRDTVRNQVERYKEAVRRRAEQLERAASKERKAKKLLDDAAQLRGK</sequence>
<proteinExistence type="predicted"/>
<evidence type="ECO:0000256" key="1">
    <source>
        <dbReference type="SAM" id="Coils"/>
    </source>
</evidence>
<gene>
    <name evidence="3" type="ORF">F2Y13_11575</name>
</gene>